<reference evidence="3" key="1">
    <citation type="journal article" date="2020" name="Stud. Mycol.">
        <title>101 Dothideomycetes genomes: a test case for predicting lifestyles and emergence of pathogens.</title>
        <authorList>
            <person name="Haridas S."/>
            <person name="Albert R."/>
            <person name="Binder M."/>
            <person name="Bloem J."/>
            <person name="Labutti K."/>
            <person name="Salamov A."/>
            <person name="Andreopoulos B."/>
            <person name="Baker S."/>
            <person name="Barry K."/>
            <person name="Bills G."/>
            <person name="Bluhm B."/>
            <person name="Cannon C."/>
            <person name="Castanera R."/>
            <person name="Culley D."/>
            <person name="Daum C."/>
            <person name="Ezra D."/>
            <person name="Gonzalez J."/>
            <person name="Henrissat B."/>
            <person name="Kuo A."/>
            <person name="Liang C."/>
            <person name="Lipzen A."/>
            <person name="Lutzoni F."/>
            <person name="Magnuson J."/>
            <person name="Mondo S."/>
            <person name="Nolan M."/>
            <person name="Ohm R."/>
            <person name="Pangilinan J."/>
            <person name="Park H.-J."/>
            <person name="Ramirez L."/>
            <person name="Alfaro M."/>
            <person name="Sun H."/>
            <person name="Tritt A."/>
            <person name="Yoshinaga Y."/>
            <person name="Zwiers L.-H."/>
            <person name="Turgeon B."/>
            <person name="Goodwin S."/>
            <person name="Spatafora J."/>
            <person name="Crous P."/>
            <person name="Grigoriev I."/>
        </authorList>
    </citation>
    <scope>NUCLEOTIDE SEQUENCE</scope>
    <source>
        <strain evidence="3">CBS 121739</strain>
    </source>
</reference>
<keyword evidence="4" id="KW-1185">Reference proteome</keyword>
<evidence type="ECO:0000313" key="3">
    <source>
        <dbReference type="EMBL" id="KAF2753785.1"/>
    </source>
</evidence>
<dbReference type="PANTHER" id="PTHR38120:SF1">
    <property type="entry name" value="M PROTEIN, SEROTYPE 2.1"/>
    <property type="match status" value="1"/>
</dbReference>
<feature type="compositionally biased region" description="Acidic residues" evidence="2">
    <location>
        <begin position="356"/>
        <end position="367"/>
    </location>
</feature>
<dbReference type="PANTHER" id="PTHR38120">
    <property type="entry name" value="EXPRESSED PROTEIN"/>
    <property type="match status" value="1"/>
</dbReference>
<feature type="region of interest" description="Disordered" evidence="2">
    <location>
        <begin position="412"/>
        <end position="518"/>
    </location>
</feature>
<feature type="region of interest" description="Disordered" evidence="2">
    <location>
        <begin position="125"/>
        <end position="255"/>
    </location>
</feature>
<feature type="region of interest" description="Disordered" evidence="2">
    <location>
        <begin position="530"/>
        <end position="684"/>
    </location>
</feature>
<dbReference type="GeneID" id="54480568"/>
<feature type="compositionally biased region" description="Low complexity" evidence="2">
    <location>
        <begin position="561"/>
        <end position="575"/>
    </location>
</feature>
<feature type="compositionally biased region" description="Low complexity" evidence="2">
    <location>
        <begin position="446"/>
        <end position="466"/>
    </location>
</feature>
<evidence type="ECO:0000256" key="1">
    <source>
        <dbReference type="SAM" id="Coils"/>
    </source>
</evidence>
<feature type="compositionally biased region" description="Polar residues" evidence="2">
    <location>
        <begin position="483"/>
        <end position="510"/>
    </location>
</feature>
<dbReference type="EMBL" id="ML996583">
    <property type="protein sequence ID" value="KAF2753785.1"/>
    <property type="molecule type" value="Genomic_DNA"/>
</dbReference>
<name>A0A6A6VUF4_9PEZI</name>
<dbReference type="OrthoDB" id="2121319at2759"/>
<feature type="compositionally biased region" description="Low complexity" evidence="2">
    <location>
        <begin position="600"/>
        <end position="611"/>
    </location>
</feature>
<proteinExistence type="predicted"/>
<dbReference type="RefSeq" id="XP_033596236.1">
    <property type="nucleotide sequence ID" value="XM_033739514.1"/>
</dbReference>
<keyword evidence="1" id="KW-0175">Coiled coil</keyword>
<organism evidence="3 4">
    <name type="scientific">Pseudovirgaria hyperparasitica</name>
    <dbReference type="NCBI Taxonomy" id="470096"/>
    <lineage>
        <taxon>Eukaryota</taxon>
        <taxon>Fungi</taxon>
        <taxon>Dikarya</taxon>
        <taxon>Ascomycota</taxon>
        <taxon>Pezizomycotina</taxon>
        <taxon>Dothideomycetes</taxon>
        <taxon>Dothideomycetes incertae sedis</taxon>
        <taxon>Acrospermales</taxon>
        <taxon>Acrospermaceae</taxon>
        <taxon>Pseudovirgaria</taxon>
    </lineage>
</organism>
<evidence type="ECO:0000256" key="2">
    <source>
        <dbReference type="SAM" id="MobiDB-lite"/>
    </source>
</evidence>
<dbReference type="Proteomes" id="UP000799437">
    <property type="component" value="Unassembled WGS sequence"/>
</dbReference>
<feature type="compositionally biased region" description="Low complexity" evidence="2">
    <location>
        <begin position="9"/>
        <end position="53"/>
    </location>
</feature>
<accession>A0A6A6VUF4</accession>
<evidence type="ECO:0000313" key="4">
    <source>
        <dbReference type="Proteomes" id="UP000799437"/>
    </source>
</evidence>
<dbReference type="AlphaFoldDB" id="A0A6A6VUF4"/>
<feature type="compositionally biased region" description="Basic and acidic residues" evidence="2">
    <location>
        <begin position="196"/>
        <end position="217"/>
    </location>
</feature>
<feature type="compositionally biased region" description="Basic and acidic residues" evidence="2">
    <location>
        <begin position="125"/>
        <end position="189"/>
    </location>
</feature>
<sequence length="684" mass="73796">MSSTPKKPPVSGASSRPSSNPSSSPGQNARSPSRTTTTTPASSSTTAPAPTRTRSLRNGAPLSARAAARKPGAPSNLSTSASQDDAAAAEDARAESAAAIQELKDQLLKAESTSDDLRKQVEVFQTRLDESHSDQAKLEEKVHEEEERNEGLENEKRELVRQRRELESIYEAERASFMKQKDESQTREDELSEIIQRLKEGQAHRELRPGPDNDGKLSRNSSFRSNSRKNSEQNINDNGQFAPPGSVQRSDSRNSSKLLLQKDKVIESLRLELAEAQIKQVELENQGGGRVQELERLLMEARMTNARIMEDNESFQVLLGEKTLNGDFARGDFMRGTNDMNERPSTSNGPSTSLADELESAEEADEAEYTKRLEGEVSKLKEQNKALTLYINKIIERVLQHQGFESILDKNDLDLPSATTTPSKPNTDKDLPPPPVPKENSSFLQRAKSVAQRAATAATTSNTTSSDSRKSRPMSYIPPPNPNGTILNENPDTAPSVPLRNNPNRNSSGNFHRRSNSEWPSASIVSNMYRGPLPANTSGQVSPGIASPRNSFFGSLPGGPAPSSSGSRAPSATSAPPGPGHARAPSSDENNRPGTTTPNEGSVSAEGGSVSLDTPSPPRSVASSFDRQGGPGGGAVMSGRGPRPLRLVQEAQEQDAESERARKAANRGSWIPTGWFGNKAEQGP</sequence>
<evidence type="ECO:0008006" key="5">
    <source>
        <dbReference type="Google" id="ProtNLM"/>
    </source>
</evidence>
<gene>
    <name evidence="3" type="ORF">EJ05DRAFT_171629</name>
</gene>
<dbReference type="Gene3D" id="1.20.5.2440">
    <property type="match status" value="1"/>
</dbReference>
<feature type="coiled-coil region" evidence="1">
    <location>
        <begin position="259"/>
        <end position="311"/>
    </location>
</feature>
<feature type="region of interest" description="Disordered" evidence="2">
    <location>
        <begin position="1"/>
        <end position="97"/>
    </location>
</feature>
<feature type="compositionally biased region" description="Polar residues" evidence="2">
    <location>
        <begin position="343"/>
        <end position="352"/>
    </location>
</feature>
<feature type="region of interest" description="Disordered" evidence="2">
    <location>
        <begin position="335"/>
        <end position="370"/>
    </location>
</feature>
<protein>
    <recommendedName>
        <fullName evidence="5">M protein, serotype 2.1</fullName>
    </recommendedName>
</protein>